<gene>
    <name evidence="2" type="ORF">NK125_11185</name>
</gene>
<dbReference type="EMBL" id="JAMZFW010000016">
    <property type="protein sequence ID" value="MCP1102980.1"/>
    <property type="molecule type" value="Genomic_DNA"/>
</dbReference>
<feature type="domain" description="Cyclophilin-like" evidence="1">
    <location>
        <begin position="49"/>
        <end position="159"/>
    </location>
</feature>
<dbReference type="Gene3D" id="2.40.100.20">
    <property type="match status" value="1"/>
</dbReference>
<dbReference type="InterPro" id="IPR029000">
    <property type="entry name" value="Cyclophilin-like_dom_sf"/>
</dbReference>
<evidence type="ECO:0000313" key="3">
    <source>
        <dbReference type="Proteomes" id="UP001523566"/>
    </source>
</evidence>
<dbReference type="SUPFAM" id="SSF50891">
    <property type="entry name" value="Cyclophilin-like"/>
    <property type="match status" value="1"/>
</dbReference>
<protein>
    <submittedName>
        <fullName evidence="2">Cyclophilin-like fold protein</fullName>
    </submittedName>
</protein>
<organism evidence="2 3">
    <name type="scientific">Aequitasia blattaphilus</name>
    <dbReference type="NCBI Taxonomy" id="2949332"/>
    <lineage>
        <taxon>Bacteria</taxon>
        <taxon>Bacillati</taxon>
        <taxon>Bacillota</taxon>
        <taxon>Clostridia</taxon>
        <taxon>Lachnospirales</taxon>
        <taxon>Lachnospiraceae</taxon>
        <taxon>Aequitasia</taxon>
    </lineage>
</organism>
<dbReference type="Proteomes" id="UP001523566">
    <property type="component" value="Unassembled WGS sequence"/>
</dbReference>
<keyword evidence="3" id="KW-1185">Reference proteome</keyword>
<evidence type="ECO:0000313" key="2">
    <source>
        <dbReference type="EMBL" id="MCP1102980.1"/>
    </source>
</evidence>
<dbReference type="InterPro" id="IPR041183">
    <property type="entry name" value="Cyclophilin-like"/>
</dbReference>
<comment type="caution">
    <text evidence="2">The sequence shown here is derived from an EMBL/GenBank/DDBJ whole genome shotgun (WGS) entry which is preliminary data.</text>
</comment>
<sequence length="161" mass="18347">MKRRYQVIILLIMVLGLMGCGIRKETVQDTPEESKEVSKDHQDKKEIRIIIDEVAFQAEFYDNDSVKALINEMPFTLNMEDFSHQEKVASIPFDLPKTQTERPDMIQAGEIYIWSGNSLVLFYTTFQNSYGGYVPIGRILDTDTLTDALGSGNAEVLFEVK</sequence>
<dbReference type="PROSITE" id="PS51257">
    <property type="entry name" value="PROKAR_LIPOPROTEIN"/>
    <property type="match status" value="1"/>
</dbReference>
<reference evidence="2 3" key="1">
    <citation type="journal article" date="2022" name="Genome Biol. Evol.">
        <title>Host diet, physiology and behaviors set the stage for Lachnospiraceae cladogenesis.</title>
        <authorList>
            <person name="Vera-Ponce De Leon A."/>
            <person name="Schneider M."/>
            <person name="Jahnes B.C."/>
            <person name="Sadowski V."/>
            <person name="Camuy-Velez L.A."/>
            <person name="Duan J."/>
            <person name="Sabree Z.L."/>
        </authorList>
    </citation>
    <scope>NUCLEOTIDE SEQUENCE [LARGE SCALE GENOMIC DNA]</scope>
    <source>
        <strain evidence="2 3">PAL113</strain>
    </source>
</reference>
<evidence type="ECO:0000259" key="1">
    <source>
        <dbReference type="Pfam" id="PF18050"/>
    </source>
</evidence>
<dbReference type="Pfam" id="PF18050">
    <property type="entry name" value="Cyclophil_like2"/>
    <property type="match status" value="1"/>
</dbReference>
<accession>A0ABT1EAW8</accession>
<proteinExistence type="predicted"/>
<name>A0ABT1EAW8_9FIRM</name>
<dbReference type="RefSeq" id="WP_262066768.1">
    <property type="nucleotide sequence ID" value="NZ_JAMXOD010000016.1"/>
</dbReference>